<evidence type="ECO:0000259" key="1">
    <source>
        <dbReference type="Pfam" id="PF20376"/>
    </source>
</evidence>
<sequence length="276" mass="30796">MILTTRHAKSIALAPPFWNQLGASMLEYVVNTDQQGMFSDKIEQVGSALDCARRKCERALDKLGNRVGYVLASEGRFGPHPFLPFQPSDEEVLYFIDRKRGFHLHLSQLSKKTNYSMARLADWETVLAFAQAAGFPSHALIVRPAERRSIEPIFKGIQTLSDLEAAFGEVMRHSRLGAVWVETDMRVQFNPTRMQVIGELAATLAARLLCLCPNCHTPGWGKVRVEKGLPCQACGSETELAKMEIKGCLKCTYEQVTDLFDGLKQADTVYCPVCNP</sequence>
<dbReference type="EMBL" id="QLII01000001">
    <property type="protein sequence ID" value="RAI75716.1"/>
    <property type="molecule type" value="Genomic_DNA"/>
</dbReference>
<dbReference type="InterPro" id="IPR046612">
    <property type="entry name" value="DUF6671"/>
</dbReference>
<protein>
    <recommendedName>
        <fullName evidence="1">DUF6671 domain-containing protein</fullName>
    </recommendedName>
</protein>
<accession>A0A327NNY4</accession>
<evidence type="ECO:0000313" key="3">
    <source>
        <dbReference type="Proteomes" id="UP000249016"/>
    </source>
</evidence>
<dbReference type="Pfam" id="PF20376">
    <property type="entry name" value="DUF6671"/>
    <property type="match status" value="1"/>
</dbReference>
<feature type="domain" description="DUF6671" evidence="1">
    <location>
        <begin position="55"/>
        <end position="276"/>
    </location>
</feature>
<keyword evidence="3" id="KW-1185">Reference proteome</keyword>
<reference evidence="2 3" key="1">
    <citation type="submission" date="2018-06" db="EMBL/GenBank/DDBJ databases">
        <title>Spirosoma sp. HMF3257 Genome sequencing and assembly.</title>
        <authorList>
            <person name="Kang H."/>
            <person name="Cha I."/>
            <person name="Kim H."/>
            <person name="Kang J."/>
            <person name="Joh K."/>
        </authorList>
    </citation>
    <scope>NUCLEOTIDE SEQUENCE [LARGE SCALE GENOMIC DNA]</scope>
    <source>
        <strain evidence="2 3">HMF3257</strain>
    </source>
</reference>
<comment type="caution">
    <text evidence="2">The sequence shown here is derived from an EMBL/GenBank/DDBJ whole genome shotgun (WGS) entry which is preliminary data.</text>
</comment>
<dbReference type="Proteomes" id="UP000249016">
    <property type="component" value="Unassembled WGS sequence"/>
</dbReference>
<organism evidence="2 3">
    <name type="scientific">Spirosoma telluris</name>
    <dbReference type="NCBI Taxonomy" id="2183553"/>
    <lineage>
        <taxon>Bacteria</taxon>
        <taxon>Pseudomonadati</taxon>
        <taxon>Bacteroidota</taxon>
        <taxon>Cytophagia</taxon>
        <taxon>Cytophagales</taxon>
        <taxon>Cytophagaceae</taxon>
        <taxon>Spirosoma</taxon>
    </lineage>
</organism>
<proteinExistence type="predicted"/>
<dbReference type="AlphaFoldDB" id="A0A327NNY4"/>
<name>A0A327NNY4_9BACT</name>
<gene>
    <name evidence="2" type="ORF">HMF3257_18975</name>
</gene>
<evidence type="ECO:0000313" key="2">
    <source>
        <dbReference type="EMBL" id="RAI75716.1"/>
    </source>
</evidence>